<dbReference type="PIRSF" id="PIRSF028538">
    <property type="entry name" value="DUF1820"/>
    <property type="match status" value="1"/>
</dbReference>
<dbReference type="AlphaFoldDB" id="A9KE26"/>
<sequence length="112" mass="13087">MHEKQRIYRIIFSQDEKIYEIYARYISEENLMGFIELEDLLFSEGNSVVVDPSEEKLKTEFQGVKRSYIPMHMILRIDEMEKEGAAKIKGLTPKGNVHHLPSAFNKPAKDKE</sequence>
<dbReference type="EMBL" id="CP000733">
    <property type="protein sequence ID" value="ABS76629.1"/>
    <property type="molecule type" value="Genomic_DNA"/>
</dbReference>
<proteinExistence type="predicted"/>
<dbReference type="Proteomes" id="UP000008555">
    <property type="component" value="Chromosome"/>
</dbReference>
<dbReference type="KEGG" id="cbd:CBUD_1180"/>
<dbReference type="HOGENOM" id="CLU_160631_0_0_6"/>
<name>A9KE26_COXBN</name>
<organism evidence="2 3">
    <name type="scientific">Coxiella burnetii (strain Dugway 5J108-111)</name>
    <dbReference type="NCBI Taxonomy" id="434922"/>
    <lineage>
        <taxon>Bacteria</taxon>
        <taxon>Pseudomonadati</taxon>
        <taxon>Pseudomonadota</taxon>
        <taxon>Gammaproteobacteria</taxon>
        <taxon>Legionellales</taxon>
        <taxon>Coxiellaceae</taxon>
        <taxon>Coxiella</taxon>
    </lineage>
</organism>
<protein>
    <submittedName>
        <fullName evidence="2">Hypothetical cytosolic protein</fullName>
    </submittedName>
</protein>
<accession>A9KE26</accession>
<dbReference type="Pfam" id="PF08850">
    <property type="entry name" value="DUF1820"/>
    <property type="match status" value="1"/>
</dbReference>
<feature type="region of interest" description="Disordered" evidence="1">
    <location>
        <begin position="91"/>
        <end position="112"/>
    </location>
</feature>
<reference evidence="2 3" key="1">
    <citation type="journal article" date="2009" name="Infect. Immun.">
        <title>Comparative genomics reveal extensive transposon-mediated genomic plasticity and diversity among potential effector proteins within the genus Coxiella.</title>
        <authorList>
            <person name="Beare P.A."/>
            <person name="Unsworth N."/>
            <person name="Andoh M."/>
            <person name="Voth D.E."/>
            <person name="Omsland A."/>
            <person name="Gilk S.D."/>
            <person name="Williams K.P."/>
            <person name="Sobral B.W."/>
            <person name="Kupko J.J.III."/>
            <person name="Porcella S.F."/>
            <person name="Samuel J.E."/>
            <person name="Heinzen R.A."/>
        </authorList>
    </citation>
    <scope>NUCLEOTIDE SEQUENCE [LARGE SCALE GENOMIC DNA]</scope>
    <source>
        <strain evidence="2 3">Dugway 5J108-111</strain>
    </source>
</reference>
<evidence type="ECO:0000313" key="2">
    <source>
        <dbReference type="EMBL" id="ABS76629.1"/>
    </source>
</evidence>
<dbReference type="InterPro" id="IPR014949">
    <property type="entry name" value="DUF1820"/>
</dbReference>
<gene>
    <name evidence="2" type="ordered locus">CBUD_1180</name>
</gene>
<evidence type="ECO:0000256" key="1">
    <source>
        <dbReference type="SAM" id="MobiDB-lite"/>
    </source>
</evidence>
<dbReference type="RefSeq" id="WP_005768322.1">
    <property type="nucleotide sequence ID" value="NC_009727.1"/>
</dbReference>
<evidence type="ECO:0000313" key="3">
    <source>
        <dbReference type="Proteomes" id="UP000008555"/>
    </source>
</evidence>